<protein>
    <submittedName>
        <fullName evidence="2">Uncharacterized protein</fullName>
    </submittedName>
</protein>
<reference evidence="2 3" key="1">
    <citation type="submission" date="2021-06" db="EMBL/GenBank/DDBJ databases">
        <title>Caerostris extrusa draft genome.</title>
        <authorList>
            <person name="Kono N."/>
            <person name="Arakawa K."/>
        </authorList>
    </citation>
    <scope>NUCLEOTIDE SEQUENCE [LARGE SCALE GENOMIC DNA]</scope>
</reference>
<evidence type="ECO:0000256" key="1">
    <source>
        <dbReference type="SAM" id="Phobius"/>
    </source>
</evidence>
<keyword evidence="1" id="KW-0812">Transmembrane</keyword>
<comment type="caution">
    <text evidence="2">The sequence shown here is derived from an EMBL/GenBank/DDBJ whole genome shotgun (WGS) entry which is preliminary data.</text>
</comment>
<evidence type="ECO:0000313" key="2">
    <source>
        <dbReference type="EMBL" id="GIX71211.1"/>
    </source>
</evidence>
<dbReference type="Proteomes" id="UP001054945">
    <property type="component" value="Unassembled WGS sequence"/>
</dbReference>
<organism evidence="2 3">
    <name type="scientific">Caerostris extrusa</name>
    <name type="common">Bark spider</name>
    <name type="synonym">Caerostris bankana</name>
    <dbReference type="NCBI Taxonomy" id="172846"/>
    <lineage>
        <taxon>Eukaryota</taxon>
        <taxon>Metazoa</taxon>
        <taxon>Ecdysozoa</taxon>
        <taxon>Arthropoda</taxon>
        <taxon>Chelicerata</taxon>
        <taxon>Arachnida</taxon>
        <taxon>Araneae</taxon>
        <taxon>Araneomorphae</taxon>
        <taxon>Entelegynae</taxon>
        <taxon>Araneoidea</taxon>
        <taxon>Araneidae</taxon>
        <taxon>Caerostris</taxon>
    </lineage>
</organism>
<evidence type="ECO:0000313" key="3">
    <source>
        <dbReference type="Proteomes" id="UP001054945"/>
    </source>
</evidence>
<dbReference type="AlphaFoldDB" id="A0AAV4MGR8"/>
<gene>
    <name evidence="2" type="ORF">CEXT_487121</name>
</gene>
<accession>A0AAV4MGR8</accession>
<keyword evidence="3" id="KW-1185">Reference proteome</keyword>
<dbReference type="EMBL" id="BPLR01002201">
    <property type="protein sequence ID" value="GIX71211.1"/>
    <property type="molecule type" value="Genomic_DNA"/>
</dbReference>
<feature type="transmembrane region" description="Helical" evidence="1">
    <location>
        <begin position="62"/>
        <end position="82"/>
    </location>
</feature>
<keyword evidence="1" id="KW-0472">Membrane</keyword>
<sequence length="83" mass="9155">MKERNGPESLTDLGVEWGGSTFITPRVAACGEGCFNSHHVNKEGSEELLVPSSCFVFTHLSLTHSLSSPFLFFLFLSLFFSIL</sequence>
<proteinExistence type="predicted"/>
<name>A0AAV4MGR8_CAEEX</name>
<keyword evidence="1" id="KW-1133">Transmembrane helix</keyword>